<protein>
    <submittedName>
        <fullName evidence="1">Uncharacterized protein</fullName>
    </submittedName>
</protein>
<dbReference type="AlphaFoldDB" id="A0A7C2A4Q2"/>
<dbReference type="Gene3D" id="3.40.50.300">
    <property type="entry name" value="P-loop containing nucleotide triphosphate hydrolases"/>
    <property type="match status" value="1"/>
</dbReference>
<dbReference type="InterPro" id="IPR027417">
    <property type="entry name" value="P-loop_NTPase"/>
</dbReference>
<feature type="non-terminal residue" evidence="1">
    <location>
        <position position="424"/>
    </location>
</feature>
<accession>A0A7C2A4Q2</accession>
<dbReference type="EMBL" id="DRIH01000214">
    <property type="protein sequence ID" value="HEC68354.1"/>
    <property type="molecule type" value="Genomic_DNA"/>
</dbReference>
<reference evidence="1" key="1">
    <citation type="journal article" date="2020" name="mSystems">
        <title>Genome- and Community-Level Interaction Insights into Carbon Utilization and Element Cycling Functions of Hydrothermarchaeota in Hydrothermal Sediment.</title>
        <authorList>
            <person name="Zhou Z."/>
            <person name="Liu Y."/>
            <person name="Xu W."/>
            <person name="Pan J."/>
            <person name="Luo Z.H."/>
            <person name="Li M."/>
        </authorList>
    </citation>
    <scope>NUCLEOTIDE SEQUENCE [LARGE SCALE GENOMIC DNA]</scope>
    <source>
        <strain evidence="1">HyVt-389</strain>
    </source>
</reference>
<dbReference type="SUPFAM" id="SSF52540">
    <property type="entry name" value="P-loop containing nucleoside triphosphate hydrolases"/>
    <property type="match status" value="2"/>
</dbReference>
<proteinExistence type="predicted"/>
<organism evidence="1">
    <name type="scientific">Desulfofervidus auxilii</name>
    <dbReference type="NCBI Taxonomy" id="1621989"/>
    <lineage>
        <taxon>Bacteria</taxon>
        <taxon>Pseudomonadati</taxon>
        <taxon>Thermodesulfobacteriota</taxon>
        <taxon>Candidatus Desulfofervidia</taxon>
        <taxon>Candidatus Desulfofervidales</taxon>
        <taxon>Candidatus Desulfofervidaceae</taxon>
        <taxon>Candidatus Desulfofervidus</taxon>
    </lineage>
</organism>
<sequence length="424" mass="50764">MNMVEKNIVKHVLSELFKKLESEGIRYCILHSYETLPNEVKTDVDIAIEKSGLKNIDKILKVIADENGLKIIQKINHGYQKYAYILSPTYIHEPFRLQIDFFTDFSVRGYPKLVLNNFMINHRKQYKNFFIPDPKVEFIFSILRRILKKEITPSQISKLKELYLEDISQCRNLLLKYFPEKIVNEISQIIMNKDVDLFKSRNKIYKKQLLIRTLRRNFLFLPSYWISEILRAIKRLRYPVGFTVAFLGPDGAGKSTIAKKVIYLASGSFHGTRIFYWRPELFPQMGELVELRKSKKRKQNLNPRPHDHKIQSPLKSIVRFWYYIVDYILGYYLKVFPLKVRKHLCVFDRYYYDFLVDLFRYNFNIPSWLPRFLLPIIPKPDIVIYLHASPEELYRRKKELPFHELKRQISVYQSILSKLPNAYQ</sequence>
<dbReference type="Proteomes" id="UP000885738">
    <property type="component" value="Unassembled WGS sequence"/>
</dbReference>
<name>A0A7C2A4Q2_DESA2</name>
<gene>
    <name evidence="1" type="ORF">ENI35_06060</name>
</gene>
<comment type="caution">
    <text evidence="1">The sequence shown here is derived from an EMBL/GenBank/DDBJ whole genome shotgun (WGS) entry which is preliminary data.</text>
</comment>
<evidence type="ECO:0000313" key="1">
    <source>
        <dbReference type="EMBL" id="HEC68354.1"/>
    </source>
</evidence>